<keyword evidence="10" id="KW-1185">Reference proteome</keyword>
<keyword evidence="4 7" id="KW-0472">Membrane</keyword>
<dbReference type="InterPro" id="IPR049326">
    <property type="entry name" value="Rhodopsin_dom_fungi"/>
</dbReference>
<dbReference type="InterPro" id="IPR052337">
    <property type="entry name" value="SAT4-like"/>
</dbReference>
<name>A0A3N4I4B8_ASCIM</name>
<dbReference type="EMBL" id="ML119683">
    <property type="protein sequence ID" value="RPA80943.1"/>
    <property type="molecule type" value="Genomic_DNA"/>
</dbReference>
<evidence type="ECO:0000256" key="5">
    <source>
        <dbReference type="ARBA" id="ARBA00038359"/>
    </source>
</evidence>
<dbReference type="OrthoDB" id="444631at2759"/>
<proteinExistence type="inferred from homology"/>
<feature type="domain" description="Rhodopsin" evidence="8">
    <location>
        <begin position="48"/>
        <end position="284"/>
    </location>
</feature>
<comment type="similarity">
    <text evidence="5">Belongs to the SAT4 family.</text>
</comment>
<feature type="transmembrane region" description="Helical" evidence="7">
    <location>
        <begin position="192"/>
        <end position="211"/>
    </location>
</feature>
<evidence type="ECO:0000313" key="10">
    <source>
        <dbReference type="Proteomes" id="UP000275078"/>
    </source>
</evidence>
<dbReference type="AlphaFoldDB" id="A0A3N4I4B8"/>
<evidence type="ECO:0000256" key="4">
    <source>
        <dbReference type="ARBA" id="ARBA00023136"/>
    </source>
</evidence>
<feature type="transmembrane region" description="Helical" evidence="7">
    <location>
        <begin position="113"/>
        <end position="131"/>
    </location>
</feature>
<gene>
    <name evidence="9" type="ORF">BJ508DRAFT_415009</name>
</gene>
<comment type="subcellular location">
    <subcellularLocation>
        <location evidence="1">Membrane</location>
        <topology evidence="1">Multi-pass membrane protein</topology>
    </subcellularLocation>
</comment>
<dbReference type="STRING" id="1160509.A0A3N4I4B8"/>
<accession>A0A3N4I4B8</accession>
<evidence type="ECO:0000256" key="3">
    <source>
        <dbReference type="ARBA" id="ARBA00022989"/>
    </source>
</evidence>
<dbReference type="Pfam" id="PF20684">
    <property type="entry name" value="Fung_rhodopsin"/>
    <property type="match status" value="1"/>
</dbReference>
<feature type="transmembrane region" description="Helical" evidence="7">
    <location>
        <begin position="143"/>
        <end position="172"/>
    </location>
</feature>
<keyword evidence="2 7" id="KW-0812">Transmembrane</keyword>
<dbReference type="PANTHER" id="PTHR33048">
    <property type="entry name" value="PTH11-LIKE INTEGRAL MEMBRANE PROTEIN (AFU_ORTHOLOGUE AFUA_5G11245)"/>
    <property type="match status" value="1"/>
</dbReference>
<organism evidence="9 10">
    <name type="scientific">Ascobolus immersus RN42</name>
    <dbReference type="NCBI Taxonomy" id="1160509"/>
    <lineage>
        <taxon>Eukaryota</taxon>
        <taxon>Fungi</taxon>
        <taxon>Dikarya</taxon>
        <taxon>Ascomycota</taxon>
        <taxon>Pezizomycotina</taxon>
        <taxon>Pezizomycetes</taxon>
        <taxon>Pezizales</taxon>
        <taxon>Ascobolaceae</taxon>
        <taxon>Ascobolus</taxon>
    </lineage>
</organism>
<keyword evidence="3 7" id="KW-1133">Transmembrane helix</keyword>
<dbReference type="PANTHER" id="PTHR33048:SF47">
    <property type="entry name" value="INTEGRAL MEMBRANE PROTEIN-RELATED"/>
    <property type="match status" value="1"/>
</dbReference>
<feature type="transmembrane region" description="Helical" evidence="7">
    <location>
        <begin position="64"/>
        <end position="87"/>
    </location>
</feature>
<dbReference type="GO" id="GO:0016020">
    <property type="term" value="C:membrane"/>
    <property type="evidence" value="ECO:0007669"/>
    <property type="project" value="UniProtKB-SubCell"/>
</dbReference>
<evidence type="ECO:0000256" key="6">
    <source>
        <dbReference type="SAM" id="MobiDB-lite"/>
    </source>
</evidence>
<dbReference type="Proteomes" id="UP000275078">
    <property type="component" value="Unassembled WGS sequence"/>
</dbReference>
<evidence type="ECO:0000256" key="7">
    <source>
        <dbReference type="SAM" id="Phobius"/>
    </source>
</evidence>
<evidence type="ECO:0000256" key="1">
    <source>
        <dbReference type="ARBA" id="ARBA00004141"/>
    </source>
</evidence>
<evidence type="ECO:0000313" key="9">
    <source>
        <dbReference type="EMBL" id="RPA80943.1"/>
    </source>
</evidence>
<evidence type="ECO:0000259" key="8">
    <source>
        <dbReference type="Pfam" id="PF20684"/>
    </source>
</evidence>
<evidence type="ECO:0000256" key="2">
    <source>
        <dbReference type="ARBA" id="ARBA00022692"/>
    </source>
</evidence>
<feature type="region of interest" description="Disordered" evidence="6">
    <location>
        <begin position="491"/>
        <end position="519"/>
    </location>
</feature>
<protein>
    <recommendedName>
        <fullName evidence="8">Rhodopsin domain-containing protein</fullName>
    </recommendedName>
</protein>
<feature type="transmembrane region" description="Helical" evidence="7">
    <location>
        <begin position="32"/>
        <end position="52"/>
    </location>
</feature>
<reference evidence="9 10" key="1">
    <citation type="journal article" date="2018" name="Nat. Ecol. Evol.">
        <title>Pezizomycetes genomes reveal the molecular basis of ectomycorrhizal truffle lifestyle.</title>
        <authorList>
            <person name="Murat C."/>
            <person name="Payen T."/>
            <person name="Noel B."/>
            <person name="Kuo A."/>
            <person name="Morin E."/>
            <person name="Chen J."/>
            <person name="Kohler A."/>
            <person name="Krizsan K."/>
            <person name="Balestrini R."/>
            <person name="Da Silva C."/>
            <person name="Montanini B."/>
            <person name="Hainaut M."/>
            <person name="Levati E."/>
            <person name="Barry K.W."/>
            <person name="Belfiori B."/>
            <person name="Cichocki N."/>
            <person name="Clum A."/>
            <person name="Dockter R.B."/>
            <person name="Fauchery L."/>
            <person name="Guy J."/>
            <person name="Iotti M."/>
            <person name="Le Tacon F."/>
            <person name="Lindquist E.A."/>
            <person name="Lipzen A."/>
            <person name="Malagnac F."/>
            <person name="Mello A."/>
            <person name="Molinier V."/>
            <person name="Miyauchi S."/>
            <person name="Poulain J."/>
            <person name="Riccioni C."/>
            <person name="Rubini A."/>
            <person name="Sitrit Y."/>
            <person name="Splivallo R."/>
            <person name="Traeger S."/>
            <person name="Wang M."/>
            <person name="Zifcakova L."/>
            <person name="Wipf D."/>
            <person name="Zambonelli A."/>
            <person name="Paolocci F."/>
            <person name="Nowrousian M."/>
            <person name="Ottonello S."/>
            <person name="Baldrian P."/>
            <person name="Spatafora J.W."/>
            <person name="Henrissat B."/>
            <person name="Nagy L.G."/>
            <person name="Aury J.M."/>
            <person name="Wincker P."/>
            <person name="Grigoriev I.V."/>
            <person name="Bonfante P."/>
            <person name="Martin F.M."/>
        </authorList>
    </citation>
    <scope>NUCLEOTIDE SEQUENCE [LARGE SCALE GENOMIC DNA]</scope>
    <source>
        <strain evidence="9 10">RN42</strain>
    </source>
</reference>
<sequence length="519" mass="57813">MAVGAEIPPATTLIATPQGTILPDESVVHQVLLLHTILPSFVTLCVLLRLYSRCFYLRSAGWDDWLMSAGFIMAVVSDGLICFQTKFGLGRHMAYVPDELKEGFFKIMYCEPLLYIFSHFCIKSSFLMFYLRLTAHPSYRTAIYVLLSLNLCIYFASTFAAAFGCTPVTFFWNKFQPGHCVHLTALYMSNGAMNMTMDLAILTLPVLMIWRQSSLPLEKKVRVSALLLLGVFTCACSIVRMPFLSRALLDGDITWDAVNSHKWSNIEIHIAIITSCIPAIKPLFLHAFNIAPSGTHGSRSRYKQDRSETINEVYTESDPHGERGQTFYNPNPEDTWKKDQFAAFAEDRDRKRATLDDAAGSAHLWAPPRDTWDEEEGKWDARRAAQERLAGALQTRNVTTLAGEEYQMAATRSPGLQSPGTPAYAPDTPGFQTDGFPFQADVSRFQVAASDGSDSPPAFVIQGVQAKESRETLKEDLDCDRSVEDGWAFGQTAALPMPEEAAGGSKSGWSMKRWKSGRK</sequence>
<feature type="transmembrane region" description="Helical" evidence="7">
    <location>
        <begin position="223"/>
        <end position="243"/>
    </location>
</feature>